<evidence type="ECO:0000313" key="2">
    <source>
        <dbReference type="EMBL" id="KTD02319.1"/>
    </source>
</evidence>
<dbReference type="InterPro" id="IPR024096">
    <property type="entry name" value="NO_sig/Golgi_transp_ligand-bd"/>
</dbReference>
<evidence type="ECO:0000313" key="3">
    <source>
        <dbReference type="EMBL" id="SPX61547.1"/>
    </source>
</evidence>
<dbReference type="OrthoDB" id="7266652at2"/>
<dbReference type="PATRIC" id="fig|453.4.peg.894"/>
<keyword evidence="4" id="KW-1185">Reference proteome</keyword>
<gene>
    <name evidence="2" type="ORF">Lfee_0827</name>
    <name evidence="3" type="ORF">NCTC12022_02287</name>
</gene>
<reference evidence="2 4" key="1">
    <citation type="submission" date="2015-11" db="EMBL/GenBank/DDBJ databases">
        <title>Genomic analysis of 38 Legionella species identifies large and diverse effector repertoires.</title>
        <authorList>
            <person name="Burstein D."/>
            <person name="Amaro F."/>
            <person name="Zusman T."/>
            <person name="Lifshitz Z."/>
            <person name="Cohen O."/>
            <person name="Gilbert J.A."/>
            <person name="Pupko T."/>
            <person name="Shuman H.A."/>
            <person name="Segal G."/>
        </authorList>
    </citation>
    <scope>NUCLEOTIDE SEQUENCE [LARGE SCALE GENOMIC DNA]</scope>
    <source>
        <strain evidence="2 4">WO-44C</strain>
    </source>
</reference>
<accession>A0A0W0U3H5</accession>
<protein>
    <submittedName>
        <fullName evidence="2">Guanylate cyclase</fullName>
    </submittedName>
</protein>
<dbReference type="InterPro" id="IPR038158">
    <property type="entry name" value="H-NOX_domain_sf"/>
</dbReference>
<dbReference type="Proteomes" id="UP000054698">
    <property type="component" value="Unassembled WGS sequence"/>
</dbReference>
<name>A0A0W0U3H5_9GAMM</name>
<dbReference type="RefSeq" id="WP_058444179.1">
    <property type="nucleotide sequence ID" value="NZ_CAAAHT010000048.1"/>
</dbReference>
<feature type="domain" description="Heme NO-binding" evidence="1">
    <location>
        <begin position="3"/>
        <end position="164"/>
    </location>
</feature>
<dbReference type="STRING" id="453.Lfee_0827"/>
<sequence length="187" mass="21827">MVGLIQKILIQMIADLAGEEGIRQVKALAKVPDDREFQMNTVYSDEEWQRLFAAALQILKITPEQAYQTYANYFGEDAIKRFPTWFQMSKNSYEFLSIQPTIHNCFATSMVDVESRQAINDKFRVEQLPNQLITHYRSPNKLCGLYKTLALWVINYYQDETTITEKKCLKLGDDECEIHIRWTKLGT</sequence>
<dbReference type="EMBL" id="LNYB01000024">
    <property type="protein sequence ID" value="KTD02319.1"/>
    <property type="molecule type" value="Genomic_DNA"/>
</dbReference>
<organism evidence="2 4">
    <name type="scientific">Legionella feeleii</name>
    <dbReference type="NCBI Taxonomy" id="453"/>
    <lineage>
        <taxon>Bacteria</taxon>
        <taxon>Pseudomonadati</taxon>
        <taxon>Pseudomonadota</taxon>
        <taxon>Gammaproteobacteria</taxon>
        <taxon>Legionellales</taxon>
        <taxon>Legionellaceae</taxon>
        <taxon>Legionella</taxon>
    </lineage>
</organism>
<proteinExistence type="predicted"/>
<reference evidence="3 5" key="2">
    <citation type="submission" date="2018-06" db="EMBL/GenBank/DDBJ databases">
        <authorList>
            <consortium name="Pathogen Informatics"/>
            <person name="Doyle S."/>
        </authorList>
    </citation>
    <scope>NUCLEOTIDE SEQUENCE [LARGE SCALE GENOMIC DNA]</scope>
    <source>
        <strain evidence="3 5">NCTC12022</strain>
    </source>
</reference>
<evidence type="ECO:0000259" key="1">
    <source>
        <dbReference type="Pfam" id="PF07700"/>
    </source>
</evidence>
<dbReference type="AlphaFoldDB" id="A0A0W0U3H5"/>
<dbReference type="Pfam" id="PF07700">
    <property type="entry name" value="HNOB"/>
    <property type="match status" value="1"/>
</dbReference>
<evidence type="ECO:0000313" key="4">
    <source>
        <dbReference type="Proteomes" id="UP000054698"/>
    </source>
</evidence>
<dbReference type="InterPro" id="IPR011644">
    <property type="entry name" value="Heme_NO-bd"/>
</dbReference>
<dbReference type="EMBL" id="UASS01000022">
    <property type="protein sequence ID" value="SPX61547.1"/>
    <property type="molecule type" value="Genomic_DNA"/>
</dbReference>
<dbReference type="SUPFAM" id="SSF111126">
    <property type="entry name" value="Ligand-binding domain in the NO signalling and Golgi transport"/>
    <property type="match status" value="1"/>
</dbReference>
<dbReference type="GO" id="GO:0020037">
    <property type="term" value="F:heme binding"/>
    <property type="evidence" value="ECO:0007669"/>
    <property type="project" value="InterPro"/>
</dbReference>
<dbReference type="Gene3D" id="3.90.1520.10">
    <property type="entry name" value="H-NOX domain"/>
    <property type="match status" value="1"/>
</dbReference>
<evidence type="ECO:0000313" key="5">
    <source>
        <dbReference type="Proteomes" id="UP000251942"/>
    </source>
</evidence>
<dbReference type="Proteomes" id="UP000251942">
    <property type="component" value="Unassembled WGS sequence"/>
</dbReference>